<dbReference type="Proteomes" id="UP000274593">
    <property type="component" value="Chromosome"/>
</dbReference>
<keyword evidence="2" id="KW-1185">Reference proteome</keyword>
<reference evidence="1 2" key="1">
    <citation type="submission" date="2018-09" db="EMBL/GenBank/DDBJ databases">
        <title>Insights into the microbiota of Asian seabass (Lates calcarifer) with tenacibaculosis symptoms and description of sp. nov. Tenacibaculum singaporense.</title>
        <authorList>
            <person name="Miyake S."/>
            <person name="Soh M."/>
            <person name="Azman M.N."/>
            <person name="Ngoh S.Y."/>
            <person name="Orban L."/>
        </authorList>
    </citation>
    <scope>NUCLEOTIDE SEQUENCE [LARGE SCALE GENOMIC DNA]</scope>
    <source>
        <strain evidence="1 2">DSM 106434</strain>
    </source>
</reference>
<sequence>MTITDFNEKGFILFMIYYRDNGHHIIKFDYTNQTMKDEINKEPHKIESFYGGLPDNEFNALLKGKSREEAIHEMIISSLNHSNLFSEKINTDSLEKITYRFFDKAKKIN</sequence>
<protein>
    <submittedName>
        <fullName evidence="1">Uncharacterized protein</fullName>
    </submittedName>
</protein>
<accession>A0A3S8R9Q4</accession>
<dbReference type="KEGG" id="tsig:D6T69_13635"/>
<evidence type="ECO:0000313" key="1">
    <source>
        <dbReference type="EMBL" id="AZJ36508.1"/>
    </source>
</evidence>
<dbReference type="AlphaFoldDB" id="A0A3S8R9Q4"/>
<name>A0A3S8R9Q4_9FLAO</name>
<evidence type="ECO:0000313" key="2">
    <source>
        <dbReference type="Proteomes" id="UP000274593"/>
    </source>
</evidence>
<gene>
    <name evidence="1" type="ORF">D6T69_13635</name>
</gene>
<dbReference type="EMBL" id="CP032548">
    <property type="protein sequence ID" value="AZJ36508.1"/>
    <property type="molecule type" value="Genomic_DNA"/>
</dbReference>
<dbReference type="RefSeq" id="WP_125068348.1">
    <property type="nucleotide sequence ID" value="NZ_CP032548.1"/>
</dbReference>
<organism evidence="1 2">
    <name type="scientific">Tenacibaculum singaporense</name>
    <dbReference type="NCBI Taxonomy" id="2358479"/>
    <lineage>
        <taxon>Bacteria</taxon>
        <taxon>Pseudomonadati</taxon>
        <taxon>Bacteroidota</taxon>
        <taxon>Flavobacteriia</taxon>
        <taxon>Flavobacteriales</taxon>
        <taxon>Flavobacteriaceae</taxon>
        <taxon>Tenacibaculum</taxon>
    </lineage>
</organism>
<proteinExistence type="predicted"/>